<accession>A0ABR0XAG8</accession>
<reference evidence="2 3" key="1">
    <citation type="journal article" date="2021" name="Comput. Struct. Biotechnol. J.">
        <title>De novo genome assembly of the potent medicinal plant Rehmannia glutinosa using nanopore technology.</title>
        <authorList>
            <person name="Ma L."/>
            <person name="Dong C."/>
            <person name="Song C."/>
            <person name="Wang X."/>
            <person name="Zheng X."/>
            <person name="Niu Y."/>
            <person name="Chen S."/>
            <person name="Feng W."/>
        </authorList>
    </citation>
    <scope>NUCLEOTIDE SEQUENCE [LARGE SCALE GENOMIC DNA]</scope>
    <source>
        <strain evidence="2">DH-2019</strain>
    </source>
</reference>
<dbReference type="PANTHER" id="PTHR47123">
    <property type="entry name" value="F-BOX PROTEIN SKIP23"/>
    <property type="match status" value="1"/>
</dbReference>
<gene>
    <name evidence="2" type="ORF">DH2020_010364</name>
</gene>
<dbReference type="PANTHER" id="PTHR47123:SF6">
    <property type="entry name" value="F-BOX PROTEIN SKIP23-LIKE ISOFORM X1"/>
    <property type="match status" value="1"/>
</dbReference>
<dbReference type="EMBL" id="JABTTQ020000005">
    <property type="protein sequence ID" value="KAK6156116.1"/>
    <property type="molecule type" value="Genomic_DNA"/>
</dbReference>
<proteinExistence type="predicted"/>
<dbReference type="SMART" id="SM00256">
    <property type="entry name" value="FBOX"/>
    <property type="match status" value="1"/>
</dbReference>
<dbReference type="InterPro" id="IPR005174">
    <property type="entry name" value="KIB1-4_b-propeller"/>
</dbReference>
<dbReference type="Pfam" id="PF03478">
    <property type="entry name" value="Beta-prop_KIB1-4"/>
    <property type="match status" value="1"/>
</dbReference>
<dbReference type="InterPro" id="IPR001810">
    <property type="entry name" value="F-box_dom"/>
</dbReference>
<dbReference type="InterPro" id="IPR036047">
    <property type="entry name" value="F-box-like_dom_sf"/>
</dbReference>
<name>A0ABR0XAG8_REHGL</name>
<dbReference type="Pfam" id="PF00646">
    <property type="entry name" value="F-box"/>
    <property type="match status" value="1"/>
</dbReference>
<feature type="domain" description="F-box" evidence="1">
    <location>
        <begin position="14"/>
        <end position="55"/>
    </location>
</feature>
<dbReference type="Gene3D" id="1.20.1280.50">
    <property type="match status" value="1"/>
</dbReference>
<keyword evidence="3" id="KW-1185">Reference proteome</keyword>
<comment type="caution">
    <text evidence="2">The sequence shown here is derived from an EMBL/GenBank/DDBJ whole genome shotgun (WGS) entry which is preliminary data.</text>
</comment>
<dbReference type="SUPFAM" id="SSF81383">
    <property type="entry name" value="F-box domain"/>
    <property type="match status" value="1"/>
</dbReference>
<protein>
    <recommendedName>
        <fullName evidence="1">F-box domain-containing protein</fullName>
    </recommendedName>
</protein>
<dbReference type="Proteomes" id="UP001318860">
    <property type="component" value="Unassembled WGS sequence"/>
</dbReference>
<sequence>MAGSSRFRVSWSDLPNELLERIAKRLETETDVRRFRAVCNSWRSSTTPFKKFPRTPLKLPFPFAAGENSHPKHEGAYFSLTERTVYRVQLPDSKEPCFWLVKIEFSKDGKLRLLNPLSDRQIEIQPEIQMPKVLNTLDYRVSEVCQAYVLQYVNPSKPKQNDEYKYAKKVVVSTGVKNDEYVVMAIDDGNKLSYIKSGDQKWTMVPDNGWRNKFVDVVYVKGQFYGIDLWGGTWVFDSMFERTKITYNIYQGASKRHLLELYNNGELYLVEEVTDKDKIVCRCDDIEIGCQCNFSRTRFKNTAVEIKISRIDKRKEEWVEAKTVKDRIIFVGDDCSFSVSAKEFEGCNGTRVFYTDQYIFFRTEEEKKPHYHDNYDYDYDDNCDYDYNYFECDCCNSSDYDSGRVDNFVPSDDVKLKFRGLHGHNTVRVIIEGIREEISEQDDINELIDRARASVYPLVSLTAATAWAANRESVPTIFGINPACIAIRKPCSIAMSSKSRTEIDEAIFLPKARTGLPQ</sequence>
<dbReference type="InterPro" id="IPR051304">
    <property type="entry name" value="SCF_F-box_domain"/>
</dbReference>
<evidence type="ECO:0000313" key="3">
    <source>
        <dbReference type="Proteomes" id="UP001318860"/>
    </source>
</evidence>
<evidence type="ECO:0000313" key="2">
    <source>
        <dbReference type="EMBL" id="KAK6156116.1"/>
    </source>
</evidence>
<organism evidence="2 3">
    <name type="scientific">Rehmannia glutinosa</name>
    <name type="common">Chinese foxglove</name>
    <dbReference type="NCBI Taxonomy" id="99300"/>
    <lineage>
        <taxon>Eukaryota</taxon>
        <taxon>Viridiplantae</taxon>
        <taxon>Streptophyta</taxon>
        <taxon>Embryophyta</taxon>
        <taxon>Tracheophyta</taxon>
        <taxon>Spermatophyta</taxon>
        <taxon>Magnoliopsida</taxon>
        <taxon>eudicotyledons</taxon>
        <taxon>Gunneridae</taxon>
        <taxon>Pentapetalae</taxon>
        <taxon>asterids</taxon>
        <taxon>lamiids</taxon>
        <taxon>Lamiales</taxon>
        <taxon>Orobanchaceae</taxon>
        <taxon>Rehmannieae</taxon>
        <taxon>Rehmannia</taxon>
    </lineage>
</organism>
<evidence type="ECO:0000259" key="1">
    <source>
        <dbReference type="SMART" id="SM00256"/>
    </source>
</evidence>